<sequence length="121" mass="12803">MTWRIAAGVVLIGGLVGCAGAGVGAQVASREMVVTKAAIGAAEEAGASEGERASLHLRVARERLYQARKMMEAGDDEEAADVLRQARQDANRSLALVQEEQREGSARRGSPTTPVFGQQLR</sequence>
<feature type="compositionally biased region" description="Polar residues" evidence="1">
    <location>
        <begin position="110"/>
        <end position="121"/>
    </location>
</feature>
<dbReference type="Gene3D" id="1.20.1270.390">
    <property type="match status" value="1"/>
</dbReference>
<keyword evidence="4" id="KW-1185">Reference proteome</keyword>
<evidence type="ECO:0000313" key="4">
    <source>
        <dbReference type="Proteomes" id="UP000019678"/>
    </source>
</evidence>
<protein>
    <recommendedName>
        <fullName evidence="2">DUF4398 domain-containing protein</fullName>
    </recommendedName>
</protein>
<accession>A0A017TGE0</accession>
<evidence type="ECO:0000259" key="2">
    <source>
        <dbReference type="Pfam" id="PF14346"/>
    </source>
</evidence>
<dbReference type="Pfam" id="PF14346">
    <property type="entry name" value="DUF4398"/>
    <property type="match status" value="1"/>
</dbReference>
<gene>
    <name evidence="3" type="ORF">CAP_6999</name>
</gene>
<dbReference type="Proteomes" id="UP000019678">
    <property type="component" value="Unassembled WGS sequence"/>
</dbReference>
<dbReference type="PROSITE" id="PS51257">
    <property type="entry name" value="PROKAR_LIPOPROTEIN"/>
    <property type="match status" value="1"/>
</dbReference>
<dbReference type="STRING" id="1192034.CAP_6999"/>
<proteinExistence type="predicted"/>
<feature type="region of interest" description="Disordered" evidence="1">
    <location>
        <begin position="93"/>
        <end position="121"/>
    </location>
</feature>
<dbReference type="InterPro" id="IPR025511">
    <property type="entry name" value="DUF4398"/>
</dbReference>
<organism evidence="3 4">
    <name type="scientific">Chondromyces apiculatus DSM 436</name>
    <dbReference type="NCBI Taxonomy" id="1192034"/>
    <lineage>
        <taxon>Bacteria</taxon>
        <taxon>Pseudomonadati</taxon>
        <taxon>Myxococcota</taxon>
        <taxon>Polyangia</taxon>
        <taxon>Polyangiales</taxon>
        <taxon>Polyangiaceae</taxon>
        <taxon>Chondromyces</taxon>
    </lineage>
</organism>
<comment type="caution">
    <text evidence="3">The sequence shown here is derived from an EMBL/GenBank/DDBJ whole genome shotgun (WGS) entry which is preliminary data.</text>
</comment>
<feature type="domain" description="DUF4398" evidence="2">
    <location>
        <begin position="31"/>
        <end position="106"/>
    </location>
</feature>
<dbReference type="EMBL" id="ASRX01000006">
    <property type="protein sequence ID" value="EYF07977.1"/>
    <property type="molecule type" value="Genomic_DNA"/>
</dbReference>
<evidence type="ECO:0000313" key="3">
    <source>
        <dbReference type="EMBL" id="EYF07977.1"/>
    </source>
</evidence>
<name>A0A017TGE0_9BACT</name>
<reference evidence="3 4" key="1">
    <citation type="submission" date="2013-05" db="EMBL/GenBank/DDBJ databases">
        <title>Genome assembly of Chondromyces apiculatus DSM 436.</title>
        <authorList>
            <person name="Sharma G."/>
            <person name="Khatri I."/>
            <person name="Kaur C."/>
            <person name="Mayilraj S."/>
            <person name="Subramanian S."/>
        </authorList>
    </citation>
    <scope>NUCLEOTIDE SEQUENCE [LARGE SCALE GENOMIC DNA]</scope>
    <source>
        <strain evidence="3 4">DSM 436</strain>
    </source>
</reference>
<dbReference type="AlphaFoldDB" id="A0A017TGE0"/>
<dbReference type="RefSeq" id="WP_052374231.1">
    <property type="nucleotide sequence ID" value="NZ_ASRX01000006.1"/>
</dbReference>
<evidence type="ECO:0000256" key="1">
    <source>
        <dbReference type="SAM" id="MobiDB-lite"/>
    </source>
</evidence>